<dbReference type="OrthoDB" id="6417021at2759"/>
<dbReference type="InterPro" id="IPR018870">
    <property type="entry name" value="Tti2"/>
</dbReference>
<name>A0A059JBV4_TRIIM</name>
<comment type="similarity">
    <text evidence="1">Belongs to the TTI2 family.</text>
</comment>
<keyword evidence="3" id="KW-1185">Reference proteome</keyword>
<accession>A0A059JBV4</accession>
<evidence type="ECO:0000313" key="2">
    <source>
        <dbReference type="EMBL" id="KDB25259.1"/>
    </source>
</evidence>
<sequence>MDKCRETARKFVKQATSNSSPDIYTQAVTTCNVDLEGLWSDISGHKGDNNVLENLLVAEACLRDGHAQKTKDDRNLNVASSLLYWILATLPPREELASVWSEFQLADEEGHKNTIISTYREDRLKATIGLRVITYIAPIVPVNEVKYGEDILSSLAMFSSSSDPWTTNEAAQMATNLLQRYEVKLREEGRLGNVIEGMLRRKVKPAFSKTKTPAITSAGRKDMHPIPKPSFDPTLFDTGTKPWKFKEGYIVSVLKWIVQQYQNTDHNVIEQHFPLLVPAILSFIDDENIPYKAAGCRLLEVALGPLEQAGSDILRRTNLDSVFQDALSHCLLSIPTITPEKDSVYLLSFAYPAIFTVIRTRFSAVTKYQGCSDRPLNTKSEAELEKDSQLRIESLSRLVRHHIISSYLHTSSPRPTEDTSISSYPHPLLSTLLLKQLAEAVSSLEIEAAKYLQDIVPLLSSTLTNPFGLAYVPLLIAASQCYQSVILNCWPRLSRWRGDILAGICTCWFRLCDEKEDGVSSNDEEPDDRRHLRSILKRLIILLKAIEFEKVYDFEAELKALVDADDRLESLLR</sequence>
<dbReference type="PANTHER" id="PTHR32226">
    <property type="entry name" value="TELO2-INTERACTING PROTEIN 2"/>
    <property type="match status" value="1"/>
</dbReference>
<dbReference type="OMA" id="VILNCWP"/>
<organism evidence="2 3">
    <name type="scientific">Trichophyton interdigitale (strain MR816)</name>
    <dbReference type="NCBI Taxonomy" id="1215338"/>
    <lineage>
        <taxon>Eukaryota</taxon>
        <taxon>Fungi</taxon>
        <taxon>Dikarya</taxon>
        <taxon>Ascomycota</taxon>
        <taxon>Pezizomycotina</taxon>
        <taxon>Eurotiomycetes</taxon>
        <taxon>Eurotiomycetidae</taxon>
        <taxon>Onygenales</taxon>
        <taxon>Arthrodermataceae</taxon>
        <taxon>Trichophyton</taxon>
    </lineage>
</organism>
<proteinExistence type="inferred from homology"/>
<evidence type="ECO:0000313" key="3">
    <source>
        <dbReference type="Proteomes" id="UP000024533"/>
    </source>
</evidence>
<dbReference type="InterPro" id="IPR016024">
    <property type="entry name" value="ARM-type_fold"/>
</dbReference>
<dbReference type="GO" id="GO:0005634">
    <property type="term" value="C:nucleus"/>
    <property type="evidence" value="ECO:0007669"/>
    <property type="project" value="TreeGrafter"/>
</dbReference>
<gene>
    <name evidence="2" type="ORF">H109_02890</name>
</gene>
<dbReference type="HOGENOM" id="CLU_024466_1_0_1"/>
<dbReference type="Pfam" id="PF10521">
    <property type="entry name" value="Tti2"/>
    <property type="match status" value="1"/>
</dbReference>
<reference evidence="2 3" key="1">
    <citation type="submission" date="2014-02" db="EMBL/GenBank/DDBJ databases">
        <title>The Genome Sequence of Trichophyton interdigitale MR816.</title>
        <authorList>
            <consortium name="The Broad Institute Genomics Platform"/>
            <person name="Cuomo C.A."/>
            <person name="White T.C."/>
            <person name="Graser Y."/>
            <person name="Martinez-Rossi N."/>
            <person name="Heitman J."/>
            <person name="Young S.K."/>
            <person name="Zeng Q."/>
            <person name="Gargeya S."/>
            <person name="Abouelleil A."/>
            <person name="Alvarado L."/>
            <person name="Chapman S.B."/>
            <person name="Gainer-Dewar J."/>
            <person name="Goldberg J."/>
            <person name="Griggs A."/>
            <person name="Gujja S."/>
            <person name="Hansen M."/>
            <person name="Howarth C."/>
            <person name="Imamovic A."/>
            <person name="Larimer J."/>
            <person name="Martinez D."/>
            <person name="Murphy C."/>
            <person name="Pearson M.D."/>
            <person name="Persinoti G."/>
            <person name="Poon T."/>
            <person name="Priest M."/>
            <person name="Roberts A.D."/>
            <person name="Saif S."/>
            <person name="Shea T.D."/>
            <person name="Sykes S.N."/>
            <person name="Wortman J."/>
            <person name="Nusbaum C."/>
            <person name="Birren B."/>
        </authorList>
    </citation>
    <scope>NUCLEOTIDE SEQUENCE [LARGE SCALE GENOMIC DNA]</scope>
    <source>
        <strain evidence="2 3">MR816</strain>
    </source>
</reference>
<dbReference type="STRING" id="1215338.A0A059JBV4"/>
<dbReference type="AlphaFoldDB" id="A0A059JBV4"/>
<dbReference type="GO" id="GO:0005829">
    <property type="term" value="C:cytosol"/>
    <property type="evidence" value="ECO:0007669"/>
    <property type="project" value="TreeGrafter"/>
</dbReference>
<protein>
    <submittedName>
        <fullName evidence="2">Uncharacterized protein</fullName>
    </submittedName>
</protein>
<dbReference type="EMBL" id="AOKY01000211">
    <property type="protein sequence ID" value="KDB25259.1"/>
    <property type="molecule type" value="Genomic_DNA"/>
</dbReference>
<dbReference type="GO" id="GO:0110078">
    <property type="term" value="C:TTT Hsp90 cochaperone complex"/>
    <property type="evidence" value="ECO:0007669"/>
    <property type="project" value="InterPro"/>
</dbReference>
<comment type="caution">
    <text evidence="2">The sequence shown here is derived from an EMBL/GenBank/DDBJ whole genome shotgun (WGS) entry which is preliminary data.</text>
</comment>
<dbReference type="Proteomes" id="UP000024533">
    <property type="component" value="Unassembled WGS sequence"/>
</dbReference>
<dbReference type="SUPFAM" id="SSF48371">
    <property type="entry name" value="ARM repeat"/>
    <property type="match status" value="1"/>
</dbReference>
<dbReference type="PANTHER" id="PTHR32226:SF2">
    <property type="entry name" value="TELO2-INTERACTING PROTEIN 2"/>
    <property type="match status" value="1"/>
</dbReference>
<evidence type="ECO:0000256" key="1">
    <source>
        <dbReference type="ARBA" id="ARBA00034736"/>
    </source>
</evidence>